<reference evidence="14" key="2">
    <citation type="submission" date="2025-08" db="UniProtKB">
        <authorList>
            <consortium name="Ensembl"/>
        </authorList>
    </citation>
    <scope>IDENTIFICATION</scope>
</reference>
<evidence type="ECO:0000256" key="5">
    <source>
        <dbReference type="ARBA" id="ARBA00022729"/>
    </source>
</evidence>
<keyword evidence="5 12" id="KW-0732">Signal</keyword>
<comment type="subcellular location">
    <subcellularLocation>
        <location evidence="1">Cell membrane</location>
    </subcellularLocation>
    <subcellularLocation>
        <location evidence="2">Secreted</location>
    </subcellularLocation>
</comment>
<dbReference type="GO" id="GO:0005576">
    <property type="term" value="C:extracellular region"/>
    <property type="evidence" value="ECO:0007669"/>
    <property type="project" value="UniProtKB-SubCell"/>
</dbReference>
<dbReference type="InterPro" id="IPR050199">
    <property type="entry name" value="IgHV"/>
</dbReference>
<accession>A0A803T434</accession>
<feature type="chain" id="PRO_5032555529" description="Ig-like domain-containing protein" evidence="12">
    <location>
        <begin position="20"/>
        <end position="140"/>
    </location>
</feature>
<keyword evidence="11" id="KW-1280">Immunoglobulin</keyword>
<dbReference type="InterPro" id="IPR007110">
    <property type="entry name" value="Ig-like_dom"/>
</dbReference>
<keyword evidence="15" id="KW-1185">Reference proteome</keyword>
<dbReference type="AlphaFoldDB" id="A0A803T434"/>
<evidence type="ECO:0000259" key="13">
    <source>
        <dbReference type="PROSITE" id="PS50835"/>
    </source>
</evidence>
<keyword evidence="3" id="KW-1003">Cell membrane</keyword>
<evidence type="ECO:0000256" key="3">
    <source>
        <dbReference type="ARBA" id="ARBA00022475"/>
    </source>
</evidence>
<evidence type="ECO:0000256" key="6">
    <source>
        <dbReference type="ARBA" id="ARBA00022859"/>
    </source>
</evidence>
<evidence type="ECO:0000313" key="14">
    <source>
        <dbReference type="Ensembl" id="ENSACAP00000029974.1"/>
    </source>
</evidence>
<keyword evidence="8" id="KW-0472">Membrane</keyword>
<dbReference type="GO" id="GO:0003823">
    <property type="term" value="F:antigen binding"/>
    <property type="evidence" value="ECO:0000318"/>
    <property type="project" value="GO_Central"/>
</dbReference>
<keyword evidence="4" id="KW-0964">Secreted</keyword>
<dbReference type="GO" id="GO:0019814">
    <property type="term" value="C:immunoglobulin complex"/>
    <property type="evidence" value="ECO:0007669"/>
    <property type="project" value="UniProtKB-KW"/>
</dbReference>
<evidence type="ECO:0000256" key="11">
    <source>
        <dbReference type="ARBA" id="ARBA00043265"/>
    </source>
</evidence>
<dbReference type="SMART" id="SM00406">
    <property type="entry name" value="IGv"/>
    <property type="match status" value="1"/>
</dbReference>
<dbReference type="GeneTree" id="ENSGT00950000183013"/>
<sequence length="140" mass="15749">MLFLPCLLLLAASLSAVLSQIQFIQSGSEVKKPGESVKMTCKASGYTFTDYSISWIRQAPGKGLEWVARIRTDNFDTFYLKTLEGRVTISVDTSISTSYLLLTNLKAEDTAVYYCARVTQCETFHMGIFTKTYREQMAKV</sequence>
<dbReference type="InterPro" id="IPR013783">
    <property type="entry name" value="Ig-like_fold"/>
</dbReference>
<dbReference type="InterPro" id="IPR003599">
    <property type="entry name" value="Ig_sub"/>
</dbReference>
<evidence type="ECO:0000256" key="8">
    <source>
        <dbReference type="ARBA" id="ARBA00023136"/>
    </source>
</evidence>
<dbReference type="InParanoid" id="A0A803T434"/>
<dbReference type="GO" id="GO:0005886">
    <property type="term" value="C:plasma membrane"/>
    <property type="evidence" value="ECO:0007669"/>
    <property type="project" value="UniProtKB-SubCell"/>
</dbReference>
<dbReference type="Gene3D" id="2.60.40.10">
    <property type="entry name" value="Immunoglobulins"/>
    <property type="match status" value="1"/>
</dbReference>
<evidence type="ECO:0000256" key="10">
    <source>
        <dbReference type="ARBA" id="ARBA00023319"/>
    </source>
</evidence>
<dbReference type="PANTHER" id="PTHR23266">
    <property type="entry name" value="IMMUNOGLOBULIN HEAVY CHAIN"/>
    <property type="match status" value="1"/>
</dbReference>
<evidence type="ECO:0000256" key="4">
    <source>
        <dbReference type="ARBA" id="ARBA00022525"/>
    </source>
</evidence>
<dbReference type="Proteomes" id="UP000001646">
    <property type="component" value="Unplaced"/>
</dbReference>
<dbReference type="FunFam" id="2.60.40.10:FF:001072">
    <property type="entry name" value="Immunoglobulin heavy variable V1-24"/>
    <property type="match status" value="1"/>
</dbReference>
<feature type="signal peptide" evidence="12">
    <location>
        <begin position="1"/>
        <end position="19"/>
    </location>
</feature>
<dbReference type="InterPro" id="IPR036179">
    <property type="entry name" value="Ig-like_dom_sf"/>
</dbReference>
<reference evidence="14" key="1">
    <citation type="submission" date="2009-12" db="EMBL/GenBank/DDBJ databases">
        <title>The Genome Sequence of Anolis carolinensis (Green Anole Lizard).</title>
        <authorList>
            <consortium name="The Genome Sequencing Platform"/>
            <person name="Di Palma F."/>
            <person name="Alfoldi J."/>
            <person name="Heiman D."/>
            <person name="Young S."/>
            <person name="Grabherr M."/>
            <person name="Johnson J."/>
            <person name="Lander E.S."/>
            <person name="Lindblad-Toh K."/>
        </authorList>
    </citation>
    <scope>NUCLEOTIDE SEQUENCE [LARGE SCALE GENOMIC DNA]</scope>
    <source>
        <strain evidence="14">JBL SC #1</strain>
    </source>
</reference>
<keyword evidence="6" id="KW-0391">Immunity</keyword>
<protein>
    <recommendedName>
        <fullName evidence="13">Ig-like domain-containing protein</fullName>
    </recommendedName>
</protein>
<feature type="domain" description="Ig-like" evidence="13">
    <location>
        <begin position="5"/>
        <end position="115"/>
    </location>
</feature>
<dbReference type="Pfam" id="PF07686">
    <property type="entry name" value="V-set"/>
    <property type="match status" value="1"/>
</dbReference>
<dbReference type="SUPFAM" id="SSF48726">
    <property type="entry name" value="Immunoglobulin"/>
    <property type="match status" value="1"/>
</dbReference>
<evidence type="ECO:0000256" key="7">
    <source>
        <dbReference type="ARBA" id="ARBA00023130"/>
    </source>
</evidence>
<dbReference type="InterPro" id="IPR013106">
    <property type="entry name" value="Ig_V-set"/>
</dbReference>
<dbReference type="SMART" id="SM00409">
    <property type="entry name" value="IG"/>
    <property type="match status" value="1"/>
</dbReference>
<keyword evidence="10" id="KW-0393">Immunoglobulin domain</keyword>
<dbReference type="GO" id="GO:0016064">
    <property type="term" value="P:immunoglobulin mediated immune response"/>
    <property type="evidence" value="ECO:0000318"/>
    <property type="project" value="GO_Central"/>
</dbReference>
<dbReference type="Ensembl" id="ENSACAT00000048524.1">
    <property type="protein sequence ID" value="ENSACAP00000029974.1"/>
    <property type="gene ID" value="ENSACAG00000040495.1"/>
</dbReference>
<evidence type="ECO:0000256" key="12">
    <source>
        <dbReference type="SAM" id="SignalP"/>
    </source>
</evidence>
<evidence type="ECO:0000256" key="9">
    <source>
        <dbReference type="ARBA" id="ARBA00023157"/>
    </source>
</evidence>
<reference evidence="14" key="3">
    <citation type="submission" date="2025-09" db="UniProtKB">
        <authorList>
            <consortium name="Ensembl"/>
        </authorList>
    </citation>
    <scope>IDENTIFICATION</scope>
</reference>
<name>A0A803T434_ANOCA</name>
<proteinExistence type="predicted"/>
<dbReference type="PROSITE" id="PS50835">
    <property type="entry name" value="IG_LIKE"/>
    <property type="match status" value="1"/>
</dbReference>
<keyword evidence="9" id="KW-1015">Disulfide bond</keyword>
<keyword evidence="7" id="KW-1064">Adaptive immunity</keyword>
<evidence type="ECO:0000256" key="1">
    <source>
        <dbReference type="ARBA" id="ARBA00004236"/>
    </source>
</evidence>
<evidence type="ECO:0000313" key="15">
    <source>
        <dbReference type="Proteomes" id="UP000001646"/>
    </source>
</evidence>
<organism evidence="14 15">
    <name type="scientific">Anolis carolinensis</name>
    <name type="common">Green anole</name>
    <name type="synonym">American chameleon</name>
    <dbReference type="NCBI Taxonomy" id="28377"/>
    <lineage>
        <taxon>Eukaryota</taxon>
        <taxon>Metazoa</taxon>
        <taxon>Chordata</taxon>
        <taxon>Craniata</taxon>
        <taxon>Vertebrata</taxon>
        <taxon>Euteleostomi</taxon>
        <taxon>Lepidosauria</taxon>
        <taxon>Squamata</taxon>
        <taxon>Bifurcata</taxon>
        <taxon>Unidentata</taxon>
        <taxon>Episquamata</taxon>
        <taxon>Toxicofera</taxon>
        <taxon>Iguania</taxon>
        <taxon>Dactyloidae</taxon>
        <taxon>Anolis</taxon>
    </lineage>
</organism>
<evidence type="ECO:0000256" key="2">
    <source>
        <dbReference type="ARBA" id="ARBA00004613"/>
    </source>
</evidence>